<evidence type="ECO:0000313" key="1">
    <source>
        <dbReference type="EMBL" id="TKW22603.1"/>
    </source>
</evidence>
<proteinExistence type="predicted"/>
<name>A0A4U6V571_SETVI</name>
<protein>
    <submittedName>
        <fullName evidence="1">Uncharacterized protein</fullName>
    </submittedName>
</protein>
<accession>A0A4U6V571</accession>
<reference evidence="1" key="1">
    <citation type="submission" date="2019-03" db="EMBL/GenBank/DDBJ databases">
        <title>WGS assembly of Setaria viridis.</title>
        <authorList>
            <person name="Huang P."/>
            <person name="Jenkins J."/>
            <person name="Grimwood J."/>
            <person name="Barry K."/>
            <person name="Healey A."/>
            <person name="Mamidi S."/>
            <person name="Sreedasyam A."/>
            <person name="Shu S."/>
            <person name="Feldman M."/>
            <person name="Wu J."/>
            <person name="Yu Y."/>
            <person name="Chen C."/>
            <person name="Johnson J."/>
            <person name="Rokhsar D."/>
            <person name="Baxter I."/>
            <person name="Schmutz J."/>
            <person name="Brutnell T."/>
            <person name="Kellogg E."/>
        </authorList>
    </citation>
    <scope>NUCLEOTIDE SEQUENCE [LARGE SCALE GENOMIC DNA]</scope>
</reference>
<evidence type="ECO:0000313" key="2">
    <source>
        <dbReference type="Proteomes" id="UP000298652"/>
    </source>
</evidence>
<keyword evidence="2" id="KW-1185">Reference proteome</keyword>
<dbReference type="AlphaFoldDB" id="A0A4U6V571"/>
<organism evidence="1 2">
    <name type="scientific">Setaria viridis</name>
    <name type="common">Green bristlegrass</name>
    <name type="synonym">Setaria italica subsp. viridis</name>
    <dbReference type="NCBI Taxonomy" id="4556"/>
    <lineage>
        <taxon>Eukaryota</taxon>
        <taxon>Viridiplantae</taxon>
        <taxon>Streptophyta</taxon>
        <taxon>Embryophyta</taxon>
        <taxon>Tracheophyta</taxon>
        <taxon>Spermatophyta</taxon>
        <taxon>Magnoliopsida</taxon>
        <taxon>Liliopsida</taxon>
        <taxon>Poales</taxon>
        <taxon>Poaceae</taxon>
        <taxon>PACMAD clade</taxon>
        <taxon>Panicoideae</taxon>
        <taxon>Panicodae</taxon>
        <taxon>Paniceae</taxon>
        <taxon>Cenchrinae</taxon>
        <taxon>Setaria</taxon>
    </lineage>
</organism>
<gene>
    <name evidence="1" type="ORF">SEVIR_4G239600v2</name>
</gene>
<sequence>MNRMQDSRKLATLRGVDFPHHHLRRRCTWRGGWWPATKQHSVTSIFHATTCGSAAHGVAVGGMQASKLLSLAWCSGASTSTGWGDPSALMVAFVTFSGPRCTSTTPVPI</sequence>
<dbReference type="EMBL" id="CM016555">
    <property type="protein sequence ID" value="TKW22603.1"/>
    <property type="molecule type" value="Genomic_DNA"/>
</dbReference>
<dbReference type="Proteomes" id="UP000298652">
    <property type="component" value="Chromosome 4"/>
</dbReference>
<dbReference type="Gramene" id="TKW22603">
    <property type="protein sequence ID" value="TKW22603"/>
    <property type="gene ID" value="SEVIR_4G239600v2"/>
</dbReference>